<name>A0A3S4WJK2_9ACTO</name>
<keyword evidence="8" id="KW-1185">Reference proteome</keyword>
<dbReference type="KEGG" id="asla:NCTC11923_00943"/>
<dbReference type="PANTHER" id="PTHR38096:SF1">
    <property type="entry name" value="ENTEROBACTIN SYNTHASE COMPONENT D"/>
    <property type="match status" value="1"/>
</dbReference>
<evidence type="ECO:0000256" key="1">
    <source>
        <dbReference type="ARBA" id="ARBA00022679"/>
    </source>
</evidence>
<feature type="domain" description="4'-phosphopantetheinyl transferase N-terminal" evidence="6">
    <location>
        <begin position="58"/>
        <end position="124"/>
    </location>
</feature>
<feature type="binding site" evidence="2">
    <location>
        <position position="194"/>
    </location>
    <ligand>
        <name>CoA</name>
        <dbReference type="ChEBI" id="CHEBI:57287"/>
    </ligand>
</feature>
<dbReference type="InterPro" id="IPR037143">
    <property type="entry name" value="4-PPantetheinyl_Trfase_dom_sf"/>
</dbReference>
<keyword evidence="3" id="KW-0479">Metal-binding</keyword>
<dbReference type="GO" id="GO:0005886">
    <property type="term" value="C:plasma membrane"/>
    <property type="evidence" value="ECO:0007669"/>
    <property type="project" value="TreeGrafter"/>
</dbReference>
<feature type="binding site" evidence="2">
    <location>
        <position position="69"/>
    </location>
    <ligand>
        <name>CoA</name>
        <dbReference type="ChEBI" id="CHEBI:57287"/>
    </ligand>
</feature>
<evidence type="ECO:0000256" key="3">
    <source>
        <dbReference type="PIRSR" id="PIRSR603542-2"/>
    </source>
</evidence>
<dbReference type="RefSeq" id="WP_232012114.1">
    <property type="nucleotide sequence ID" value="NZ_CBCRWE010000045.1"/>
</dbReference>
<dbReference type="InterPro" id="IPR008278">
    <property type="entry name" value="4-PPantetheinyl_Trfase_dom"/>
</dbReference>
<evidence type="ECO:0000256" key="2">
    <source>
        <dbReference type="PIRSR" id="PIRSR603542-1"/>
    </source>
</evidence>
<dbReference type="EMBL" id="LR134363">
    <property type="protein sequence ID" value="VEG74309.1"/>
    <property type="molecule type" value="Genomic_DNA"/>
</dbReference>
<dbReference type="PRINTS" id="PR01399">
    <property type="entry name" value="ENTSNTHTASED"/>
</dbReference>
<sequence>MQRETEASTGRPGAEMSSHHDLGGGVSPQEQWLRSLLPPSVAVVETTTDRDLPLARAEREAVARAVERRRAEFTTVRWCAAQALGELGHERPVQVPGPHGEPVWPAGVVGSMTHCQGYRAAAVARRADMDSIGIDAEPNDGLPPGLLDEVASQGECRACADLAARCPGVAFDRLLFSIKECVFKAWFPREGGWLDFSDAEVAISADGRFSALVSRRGTSRRLLGGRWLAKDGLLVAALTVPAGGWDRS</sequence>
<accession>A0A3S4WJK2</accession>
<dbReference type="GO" id="GO:0008897">
    <property type="term" value="F:holo-[acyl-carrier-protein] synthase activity"/>
    <property type="evidence" value="ECO:0007669"/>
    <property type="project" value="InterPro"/>
</dbReference>
<dbReference type="Pfam" id="PF17837">
    <property type="entry name" value="4PPT_N"/>
    <property type="match status" value="1"/>
</dbReference>
<proteinExistence type="predicted"/>
<feature type="binding site" evidence="3">
    <location>
        <position position="136"/>
    </location>
    <ligand>
        <name>Mg(2+)</name>
        <dbReference type="ChEBI" id="CHEBI:18420"/>
    </ligand>
</feature>
<dbReference type="GO" id="GO:0000287">
    <property type="term" value="F:magnesium ion binding"/>
    <property type="evidence" value="ECO:0007669"/>
    <property type="project" value="InterPro"/>
</dbReference>
<reference evidence="7 8" key="1">
    <citation type="submission" date="2018-12" db="EMBL/GenBank/DDBJ databases">
        <authorList>
            <consortium name="Pathogen Informatics"/>
        </authorList>
    </citation>
    <scope>NUCLEOTIDE SEQUENCE [LARGE SCALE GENOMIC DNA]</scope>
    <source>
        <strain evidence="7 8">NCTC11923</strain>
    </source>
</reference>
<feature type="domain" description="4'-phosphopantetheinyl transferase" evidence="5">
    <location>
        <begin position="131"/>
        <end position="221"/>
    </location>
</feature>
<dbReference type="GO" id="GO:0009239">
    <property type="term" value="P:enterobactin biosynthetic process"/>
    <property type="evidence" value="ECO:0007669"/>
    <property type="project" value="InterPro"/>
</dbReference>
<feature type="binding site" evidence="2">
    <location>
        <position position="77"/>
    </location>
    <ligand>
        <name>CoA</name>
        <dbReference type="ChEBI" id="CHEBI:57287"/>
    </ligand>
</feature>
<dbReference type="PANTHER" id="PTHR38096">
    <property type="entry name" value="ENTEROBACTIN SYNTHASE COMPONENT D"/>
    <property type="match status" value="1"/>
</dbReference>
<protein>
    <submittedName>
        <fullName evidence="7">Phosphopantetheinyltransferase component of enterobactin synthase multienzyme complex</fullName>
    </submittedName>
</protein>
<keyword evidence="3" id="KW-0460">Magnesium</keyword>
<feature type="region of interest" description="Disordered" evidence="4">
    <location>
        <begin position="1"/>
        <end position="28"/>
    </location>
</feature>
<evidence type="ECO:0000313" key="7">
    <source>
        <dbReference type="EMBL" id="VEG74309.1"/>
    </source>
</evidence>
<evidence type="ECO:0000259" key="5">
    <source>
        <dbReference type="Pfam" id="PF01648"/>
    </source>
</evidence>
<dbReference type="GO" id="GO:0009366">
    <property type="term" value="C:enterobactin synthetase complex"/>
    <property type="evidence" value="ECO:0007669"/>
    <property type="project" value="InterPro"/>
</dbReference>
<dbReference type="InterPro" id="IPR003542">
    <property type="entry name" value="Enbac_synth_compD-like"/>
</dbReference>
<feature type="binding site" evidence="2">
    <location>
        <position position="135"/>
    </location>
    <ligand>
        <name>CoA</name>
        <dbReference type="ChEBI" id="CHEBI:57287"/>
    </ligand>
</feature>
<evidence type="ECO:0000313" key="8">
    <source>
        <dbReference type="Proteomes" id="UP000276899"/>
    </source>
</evidence>
<evidence type="ECO:0000256" key="4">
    <source>
        <dbReference type="SAM" id="MobiDB-lite"/>
    </source>
</evidence>
<dbReference type="AlphaFoldDB" id="A0A3S4WJK2"/>
<feature type="binding site" evidence="3">
    <location>
        <position position="135"/>
    </location>
    <ligand>
        <name>Mg(2+)</name>
        <dbReference type="ChEBI" id="CHEBI:18420"/>
    </ligand>
</feature>
<gene>
    <name evidence="7" type="ORF">NCTC11923_00943</name>
</gene>
<dbReference type="SUPFAM" id="SSF56214">
    <property type="entry name" value="4'-phosphopantetheinyl transferase"/>
    <property type="match status" value="1"/>
</dbReference>
<feature type="binding site" evidence="2">
    <location>
        <position position="180"/>
    </location>
    <ligand>
        <name>CoA</name>
        <dbReference type="ChEBI" id="CHEBI:57287"/>
    </ligand>
</feature>
<organism evidence="7 8">
    <name type="scientific">Actinomyces slackii</name>
    <dbReference type="NCBI Taxonomy" id="52774"/>
    <lineage>
        <taxon>Bacteria</taxon>
        <taxon>Bacillati</taxon>
        <taxon>Actinomycetota</taxon>
        <taxon>Actinomycetes</taxon>
        <taxon>Actinomycetales</taxon>
        <taxon>Actinomycetaceae</taxon>
        <taxon>Actinomyces</taxon>
    </lineage>
</organism>
<evidence type="ECO:0000259" key="6">
    <source>
        <dbReference type="Pfam" id="PF17837"/>
    </source>
</evidence>
<dbReference type="InterPro" id="IPR041354">
    <property type="entry name" value="4PPT_N"/>
</dbReference>
<feature type="binding site" evidence="2">
    <location>
        <begin position="113"/>
        <end position="114"/>
    </location>
    <ligand>
        <name>CoA</name>
        <dbReference type="ChEBI" id="CHEBI:57287"/>
    </ligand>
</feature>
<dbReference type="STRING" id="1278298.GCA_000428685_01827"/>
<feature type="binding site" evidence="3">
    <location>
        <position position="137"/>
    </location>
    <ligand>
        <name>Mg(2+)</name>
        <dbReference type="ChEBI" id="CHEBI:18420"/>
    </ligand>
</feature>
<dbReference type="Pfam" id="PF01648">
    <property type="entry name" value="ACPS"/>
    <property type="match status" value="1"/>
</dbReference>
<dbReference type="Proteomes" id="UP000276899">
    <property type="component" value="Chromosome"/>
</dbReference>
<keyword evidence="1 7" id="KW-0808">Transferase</keyword>
<comment type="cofactor">
    <cofactor evidence="3">
        <name>Mg(2+)</name>
        <dbReference type="ChEBI" id="CHEBI:18420"/>
    </cofactor>
</comment>
<feature type="binding site" evidence="2">
    <location>
        <position position="184"/>
    </location>
    <ligand>
        <name>CoA</name>
        <dbReference type="ChEBI" id="CHEBI:57287"/>
    </ligand>
</feature>